<dbReference type="PANTHER" id="PTHR47447:SF17">
    <property type="entry name" value="OS12G0638900 PROTEIN"/>
    <property type="match status" value="1"/>
</dbReference>
<evidence type="ECO:0000313" key="3">
    <source>
        <dbReference type="EMBL" id="CAE7263672.1"/>
    </source>
</evidence>
<dbReference type="Proteomes" id="UP000604046">
    <property type="component" value="Unassembled WGS sequence"/>
</dbReference>
<evidence type="ECO:0000256" key="2">
    <source>
        <dbReference type="PROSITE-ProRule" id="PRU00708"/>
    </source>
</evidence>
<dbReference type="InterPro" id="IPR002885">
    <property type="entry name" value="PPR_rpt"/>
</dbReference>
<keyword evidence="1" id="KW-0677">Repeat</keyword>
<proteinExistence type="predicted"/>
<dbReference type="AlphaFoldDB" id="A0A812MI81"/>
<organism evidence="3 4">
    <name type="scientific">Symbiodinium natans</name>
    <dbReference type="NCBI Taxonomy" id="878477"/>
    <lineage>
        <taxon>Eukaryota</taxon>
        <taxon>Sar</taxon>
        <taxon>Alveolata</taxon>
        <taxon>Dinophyceae</taxon>
        <taxon>Suessiales</taxon>
        <taxon>Symbiodiniaceae</taxon>
        <taxon>Symbiodinium</taxon>
    </lineage>
</organism>
<dbReference type="EMBL" id="CAJNDS010001524">
    <property type="protein sequence ID" value="CAE7263672.1"/>
    <property type="molecule type" value="Genomic_DNA"/>
</dbReference>
<comment type="caution">
    <text evidence="3">The sequence shown here is derived from an EMBL/GenBank/DDBJ whole genome shotgun (WGS) entry which is preliminary data.</text>
</comment>
<dbReference type="PROSITE" id="PS51375">
    <property type="entry name" value="PPR"/>
    <property type="match status" value="1"/>
</dbReference>
<dbReference type="Gene3D" id="1.25.40.10">
    <property type="entry name" value="Tetratricopeptide repeat domain"/>
    <property type="match status" value="3"/>
</dbReference>
<dbReference type="InterPro" id="IPR011990">
    <property type="entry name" value="TPR-like_helical_dom_sf"/>
</dbReference>
<sequence length="514" mass="54974">MEAQLRQGTRKVNSAASAHVRQACWAEALSCISAWERQGGRRDLASFHVAAGAFGASERWEGALSCLDGLRRRFVEANQVSANTALKASSLSCWPSCLAVVMGMRQRGLAADEITCSTAINGCSKESRWRPALGALDALQRRTTGLRPNLVCFNAALAACERREQWAAAMDLAGNMPCRDLRLDGISANSRLSALAKSSQWRRTIAAFSAFAARGRDVVSFGVSLLAYQRGQCWRSALCHAGQICSAGLRPNLLTITSALRSAAGWRQALTIFGGLARLSLRSSLLACTGLVASCAQTLGWQLAVAAQQGLRRVGTNIDGIFACSLLETLEEANRWRLGVALAAHLSKEVRSNEFIHTALVSARGKVGHWRPALALREAWFAKEAQPKVALENAALSACAAAGGLGWQRAGELLAGAVALGVEATSVSFGALADAYAKGGAWTNALQWLRQFAARSLRPESIAGCATLHGLEKCSQWLHSLQLLHFLRESHECDQSAYDSAVVACEKGEPGSWL</sequence>
<protein>
    <submittedName>
        <fullName evidence="3">Rf1 protein</fullName>
    </submittedName>
</protein>
<reference evidence="3" key="1">
    <citation type="submission" date="2021-02" db="EMBL/GenBank/DDBJ databases">
        <authorList>
            <person name="Dougan E. K."/>
            <person name="Rhodes N."/>
            <person name="Thang M."/>
            <person name="Chan C."/>
        </authorList>
    </citation>
    <scope>NUCLEOTIDE SEQUENCE</scope>
</reference>
<keyword evidence="4" id="KW-1185">Reference proteome</keyword>
<evidence type="ECO:0000256" key="1">
    <source>
        <dbReference type="ARBA" id="ARBA00022737"/>
    </source>
</evidence>
<evidence type="ECO:0000313" key="4">
    <source>
        <dbReference type="Proteomes" id="UP000604046"/>
    </source>
</evidence>
<accession>A0A812MI81</accession>
<gene>
    <name evidence="3" type="primary">Rf1</name>
    <name evidence="3" type="ORF">SNAT2548_LOCUS13868</name>
</gene>
<feature type="repeat" description="PPR" evidence="2">
    <location>
        <begin position="425"/>
        <end position="459"/>
    </location>
</feature>
<name>A0A812MI81_9DINO</name>
<dbReference type="PANTHER" id="PTHR47447">
    <property type="entry name" value="OS03G0856100 PROTEIN"/>
    <property type="match status" value="1"/>
</dbReference>